<evidence type="ECO:0000256" key="10">
    <source>
        <dbReference type="PIRNR" id="PIRNR002786"/>
    </source>
</evidence>
<dbReference type="Gene3D" id="1.10.40.60">
    <property type="entry name" value="EpsJ-like"/>
    <property type="match status" value="2"/>
</dbReference>
<evidence type="ECO:0000256" key="4">
    <source>
        <dbReference type="ARBA" id="ARBA00022475"/>
    </source>
</evidence>
<gene>
    <name evidence="13" type="ORF">SAJA_00850</name>
</gene>
<feature type="domain" description="T2SS protein K second SAM-like" evidence="11">
    <location>
        <begin position="197"/>
        <end position="251"/>
    </location>
</feature>
<dbReference type="InterPro" id="IPR049031">
    <property type="entry name" value="T2SSK_SAM-like_1st"/>
</dbReference>
<dbReference type="NCBIfam" id="NF037980">
    <property type="entry name" value="T2SS_GspK"/>
    <property type="match status" value="1"/>
</dbReference>
<comment type="similarity">
    <text evidence="2 10">Belongs to the GSP K family.</text>
</comment>
<reference evidence="13 14" key="1">
    <citation type="submission" date="2013-10" db="EMBL/GenBank/DDBJ databases">
        <title>Salinisphaera japonica YTM-1 Genome Sequencing.</title>
        <authorList>
            <person name="Lai Q."/>
            <person name="Li C."/>
            <person name="Shao Z."/>
        </authorList>
    </citation>
    <scope>NUCLEOTIDE SEQUENCE [LARGE SCALE GENOMIC DNA]</scope>
    <source>
        <strain evidence="13 14">YTM-1</strain>
    </source>
</reference>
<evidence type="ECO:0000259" key="11">
    <source>
        <dbReference type="Pfam" id="PF03934"/>
    </source>
</evidence>
<name>A0A423Q2N4_9GAMM</name>
<dbReference type="AlphaFoldDB" id="A0A423Q2N4"/>
<protein>
    <recommendedName>
        <fullName evidence="10">Type II secretion system protein K</fullName>
    </recommendedName>
</protein>
<dbReference type="GO" id="GO:0009306">
    <property type="term" value="P:protein secretion"/>
    <property type="evidence" value="ECO:0007669"/>
    <property type="project" value="InterPro"/>
</dbReference>
<keyword evidence="7" id="KW-0653">Protein transport</keyword>
<dbReference type="SUPFAM" id="SSF54523">
    <property type="entry name" value="Pili subunits"/>
    <property type="match status" value="1"/>
</dbReference>
<dbReference type="InterPro" id="IPR045584">
    <property type="entry name" value="Pilin-like"/>
</dbReference>
<dbReference type="Proteomes" id="UP000285310">
    <property type="component" value="Unassembled WGS sequence"/>
</dbReference>
<dbReference type="Pfam" id="PF03934">
    <property type="entry name" value="T2SSK"/>
    <property type="match status" value="1"/>
</dbReference>
<evidence type="ECO:0000256" key="1">
    <source>
        <dbReference type="ARBA" id="ARBA00004533"/>
    </source>
</evidence>
<evidence type="ECO:0000313" key="13">
    <source>
        <dbReference type="EMBL" id="ROO32813.1"/>
    </source>
</evidence>
<dbReference type="FunCoup" id="A0A423Q2N4">
    <property type="interactions" value="45"/>
</dbReference>
<feature type="domain" description="T2SS protein K first SAM-like" evidence="12">
    <location>
        <begin position="88"/>
        <end position="193"/>
    </location>
</feature>
<evidence type="ECO:0000313" key="14">
    <source>
        <dbReference type="Proteomes" id="UP000285310"/>
    </source>
</evidence>
<keyword evidence="5 10" id="KW-0997">Cell inner membrane</keyword>
<organism evidence="13 14">
    <name type="scientific">Salinisphaera japonica YTM-1</name>
    <dbReference type="NCBI Taxonomy" id="1209778"/>
    <lineage>
        <taxon>Bacteria</taxon>
        <taxon>Pseudomonadati</taxon>
        <taxon>Pseudomonadota</taxon>
        <taxon>Gammaproteobacteria</taxon>
        <taxon>Salinisphaerales</taxon>
        <taxon>Salinisphaeraceae</taxon>
        <taxon>Salinisphaera</taxon>
    </lineage>
</organism>
<accession>A0A423Q2N4</accession>
<evidence type="ECO:0000256" key="2">
    <source>
        <dbReference type="ARBA" id="ARBA00007246"/>
    </source>
</evidence>
<dbReference type="OrthoDB" id="9788973at2"/>
<evidence type="ECO:0000256" key="9">
    <source>
        <dbReference type="ARBA" id="ARBA00023136"/>
    </source>
</evidence>
<keyword evidence="3 10" id="KW-0813">Transport</keyword>
<evidence type="ECO:0000256" key="6">
    <source>
        <dbReference type="ARBA" id="ARBA00022692"/>
    </source>
</evidence>
<evidence type="ECO:0000259" key="12">
    <source>
        <dbReference type="Pfam" id="PF21687"/>
    </source>
</evidence>
<evidence type="ECO:0000256" key="7">
    <source>
        <dbReference type="ARBA" id="ARBA00022927"/>
    </source>
</evidence>
<dbReference type="PIRSF" id="PIRSF002786">
    <property type="entry name" value="XcpX"/>
    <property type="match status" value="1"/>
</dbReference>
<keyword evidence="6" id="KW-0812">Transmembrane</keyword>
<dbReference type="PANTHER" id="PTHR38831:SF1">
    <property type="entry name" value="TYPE II SECRETION SYSTEM PROTEIN K-RELATED"/>
    <property type="match status" value="1"/>
</dbReference>
<dbReference type="GO" id="GO:0005886">
    <property type="term" value="C:plasma membrane"/>
    <property type="evidence" value="ECO:0007669"/>
    <property type="project" value="UniProtKB-SubCell"/>
</dbReference>
<keyword evidence="14" id="KW-1185">Reference proteome</keyword>
<evidence type="ECO:0000256" key="8">
    <source>
        <dbReference type="ARBA" id="ARBA00022989"/>
    </source>
</evidence>
<comment type="subcellular location">
    <subcellularLocation>
        <location evidence="1 10">Cell inner membrane</location>
    </subcellularLocation>
</comment>
<dbReference type="Gene3D" id="3.30.1300.30">
    <property type="entry name" value="GSPII I/J protein-like"/>
    <property type="match status" value="1"/>
</dbReference>
<keyword evidence="4 10" id="KW-1003">Cell membrane</keyword>
<proteinExistence type="inferred from homology"/>
<comment type="caution">
    <text evidence="13">The sequence shown here is derived from an EMBL/GenBank/DDBJ whole genome shotgun (WGS) entry which is preliminary data.</text>
</comment>
<evidence type="ECO:0000256" key="5">
    <source>
        <dbReference type="ARBA" id="ARBA00022519"/>
    </source>
</evidence>
<dbReference type="InterPro" id="IPR005628">
    <property type="entry name" value="GspK"/>
</dbReference>
<dbReference type="InterPro" id="IPR038072">
    <property type="entry name" value="GspK_central_sf"/>
</dbReference>
<keyword evidence="9 10" id="KW-0472">Membrane</keyword>
<dbReference type="PANTHER" id="PTHR38831">
    <property type="entry name" value="TYPE II SECRETION SYSTEM PROTEIN K"/>
    <property type="match status" value="1"/>
</dbReference>
<dbReference type="InterPro" id="IPR049179">
    <property type="entry name" value="T2SSK_SAM-like_2nd"/>
</dbReference>
<keyword evidence="8" id="KW-1133">Transmembrane helix</keyword>
<dbReference type="InParanoid" id="A0A423Q2N4"/>
<sequence length="299" mass="32589">MLIMALTAIITTGMIASMNLALQRSGNIWNAQQNWWYGIGIENWLGAQLRKEAEATEIDSLDEYWAQPVDYLPIDGGSISGRIIDLQGRFNLNNLVLGDSEAEMAYFARLITVVADTDPVTAQSIAQATKDWIDGDQEPTRPYGAEDNYYLGQTPAYRTGNTLMVSPSEIEAVRDMTPAIYRALLPNISALPEATAINVNTAPAPVLQALSENMPASAGEQLAEERLDSPWEEASEFLQAGPMAGQGEALAGISLDVKTRYFLVAGRITVADSQTQFYTVLERADNGAVHVVRHATDAY</sequence>
<dbReference type="EMBL" id="AYKG01000001">
    <property type="protein sequence ID" value="ROO32813.1"/>
    <property type="molecule type" value="Genomic_DNA"/>
</dbReference>
<dbReference type="Pfam" id="PF21687">
    <property type="entry name" value="T2SSK_1st"/>
    <property type="match status" value="1"/>
</dbReference>
<evidence type="ECO:0000256" key="3">
    <source>
        <dbReference type="ARBA" id="ARBA00022448"/>
    </source>
</evidence>
<dbReference type="SUPFAM" id="SSF158544">
    <property type="entry name" value="GspK insert domain-like"/>
    <property type="match status" value="1"/>
</dbReference>